<evidence type="ECO:0000313" key="11">
    <source>
        <dbReference type="Ensembl" id="ENSPKIP00000022559.1"/>
    </source>
</evidence>
<feature type="transmembrane region" description="Helical" evidence="10">
    <location>
        <begin position="112"/>
        <end position="133"/>
    </location>
</feature>
<evidence type="ECO:0000313" key="12">
    <source>
        <dbReference type="Proteomes" id="UP000261540"/>
    </source>
</evidence>
<keyword evidence="6 10" id="KW-0812">Transmembrane</keyword>
<dbReference type="InterPro" id="IPR006187">
    <property type="entry name" value="Claudin"/>
</dbReference>
<dbReference type="Proteomes" id="UP000261540">
    <property type="component" value="Unplaced"/>
</dbReference>
<evidence type="ECO:0000256" key="2">
    <source>
        <dbReference type="ARBA" id="ARBA00004651"/>
    </source>
</evidence>
<proteinExistence type="inferred from homology"/>
<dbReference type="InterPro" id="IPR004031">
    <property type="entry name" value="PMP22/EMP/MP20/Claudin"/>
</dbReference>
<reference evidence="11" key="1">
    <citation type="submission" date="2025-08" db="UniProtKB">
        <authorList>
            <consortium name="Ensembl"/>
        </authorList>
    </citation>
    <scope>IDENTIFICATION</scope>
</reference>
<dbReference type="Pfam" id="PF00822">
    <property type="entry name" value="PMP22_Claudin"/>
    <property type="match status" value="1"/>
</dbReference>
<evidence type="ECO:0000256" key="3">
    <source>
        <dbReference type="ARBA" id="ARBA00008295"/>
    </source>
</evidence>
<dbReference type="Ensembl" id="ENSPKIT00000003228.1">
    <property type="protein sequence ID" value="ENSPKIP00000022559.1"/>
    <property type="gene ID" value="ENSPKIG00000006512.1"/>
</dbReference>
<feature type="transmembrane region" description="Helical" evidence="10">
    <location>
        <begin position="153"/>
        <end position="173"/>
    </location>
</feature>
<dbReference type="AlphaFoldDB" id="A0A3B3RVL9"/>
<keyword evidence="5" id="KW-1003">Cell membrane</keyword>
<dbReference type="PRINTS" id="PR01077">
    <property type="entry name" value="CLAUDIN"/>
</dbReference>
<evidence type="ECO:0000256" key="4">
    <source>
        <dbReference type="ARBA" id="ARBA00022427"/>
    </source>
</evidence>
<keyword evidence="9 10" id="KW-0472">Membrane</keyword>
<feature type="transmembrane region" description="Helical" evidence="10">
    <location>
        <begin position="79"/>
        <end position="100"/>
    </location>
</feature>
<dbReference type="GO" id="GO:0005886">
    <property type="term" value="C:plasma membrane"/>
    <property type="evidence" value="ECO:0007669"/>
    <property type="project" value="UniProtKB-SubCell"/>
</dbReference>
<dbReference type="GO" id="GO:0005198">
    <property type="term" value="F:structural molecule activity"/>
    <property type="evidence" value="ECO:0007669"/>
    <property type="project" value="InterPro"/>
</dbReference>
<comment type="subcellular location">
    <subcellularLocation>
        <location evidence="1">Cell junction</location>
        <location evidence="1">Tight junction</location>
    </subcellularLocation>
    <subcellularLocation>
        <location evidence="2">Cell membrane</location>
        <topology evidence="2">Multi-pass membrane protein</topology>
    </subcellularLocation>
</comment>
<keyword evidence="4" id="KW-0796">Tight junction</keyword>
<dbReference type="Gene3D" id="1.20.140.150">
    <property type="match status" value="1"/>
</dbReference>
<dbReference type="STRING" id="1676925.ENSPKIP00000022559"/>
<evidence type="ECO:0000256" key="8">
    <source>
        <dbReference type="ARBA" id="ARBA00022989"/>
    </source>
</evidence>
<name>A0A3B3RVL9_9TELE</name>
<evidence type="ECO:0000256" key="1">
    <source>
        <dbReference type="ARBA" id="ARBA00004435"/>
    </source>
</evidence>
<reference evidence="11" key="2">
    <citation type="submission" date="2025-09" db="UniProtKB">
        <authorList>
            <consortium name="Ensembl"/>
        </authorList>
    </citation>
    <scope>IDENTIFICATION</scope>
</reference>
<evidence type="ECO:0000256" key="7">
    <source>
        <dbReference type="ARBA" id="ARBA00022949"/>
    </source>
</evidence>
<comment type="similarity">
    <text evidence="3">Belongs to the claudin family.</text>
</comment>
<evidence type="ECO:0000256" key="6">
    <source>
        <dbReference type="ARBA" id="ARBA00022692"/>
    </source>
</evidence>
<keyword evidence="8 10" id="KW-1133">Transmembrane helix</keyword>
<protein>
    <submittedName>
        <fullName evidence="11">Uncharacterized protein</fullName>
    </submittedName>
</protein>
<organism evidence="11 12">
    <name type="scientific">Paramormyrops kingsleyae</name>
    <dbReference type="NCBI Taxonomy" id="1676925"/>
    <lineage>
        <taxon>Eukaryota</taxon>
        <taxon>Metazoa</taxon>
        <taxon>Chordata</taxon>
        <taxon>Craniata</taxon>
        <taxon>Vertebrata</taxon>
        <taxon>Euteleostomi</taxon>
        <taxon>Actinopterygii</taxon>
        <taxon>Neopterygii</taxon>
        <taxon>Teleostei</taxon>
        <taxon>Osteoglossocephala</taxon>
        <taxon>Osteoglossomorpha</taxon>
        <taxon>Osteoglossiformes</taxon>
        <taxon>Mormyridae</taxon>
        <taxon>Paramormyrops</taxon>
    </lineage>
</organism>
<dbReference type="GeneTree" id="ENSGT00390000007499"/>
<dbReference type="PROSITE" id="PS51257">
    <property type="entry name" value="PROKAR_LIPOPROTEIN"/>
    <property type="match status" value="1"/>
</dbReference>
<keyword evidence="7" id="KW-0965">Cell junction</keyword>
<evidence type="ECO:0000256" key="9">
    <source>
        <dbReference type="ARBA" id="ARBA00023136"/>
    </source>
</evidence>
<dbReference type="GO" id="GO:0005923">
    <property type="term" value="C:bicellular tight junction"/>
    <property type="evidence" value="ECO:0007669"/>
    <property type="project" value="UniProtKB-SubCell"/>
</dbReference>
<evidence type="ECO:0000256" key="10">
    <source>
        <dbReference type="SAM" id="Phobius"/>
    </source>
</evidence>
<dbReference type="PANTHER" id="PTHR12002">
    <property type="entry name" value="CLAUDIN"/>
    <property type="match status" value="1"/>
</dbReference>
<sequence>MKKLVELAAFGLGVAGCFFAVATRCLPVWQVSGELGNVTGALPVYWDGVWMDWEHHSLGELRCAFYQSLLPLGKHFRSWQALITSSISFGIVSVAIYGIGRLRFPQWVQVKPVSGAVFLLSAVLLLIPMSWTTHESAQTLGSLPSLRRKVGQALYVGWTATVLFIIGGCFLQYGRTG</sequence>
<accession>A0A3B3RVL9</accession>
<keyword evidence="12" id="KW-1185">Reference proteome</keyword>
<evidence type="ECO:0000256" key="5">
    <source>
        <dbReference type="ARBA" id="ARBA00022475"/>
    </source>
</evidence>